<dbReference type="EMBL" id="JAEPWM010000002">
    <property type="protein sequence ID" value="MBK6005641.1"/>
    <property type="molecule type" value="Genomic_DNA"/>
</dbReference>
<sequence>MPAQRLLLLPLAAWLLATPAAYAQAVGSVTTLTGMLVSTGADGATRVLAVHSQVREGDTLSTQRDTYARVVFKDDAEVVLQPGTTLVVTRYAYDPAQPRQDKVELTLAQGGLRSTAGKIAQRSAQATVITTPAGVLQGGASMVVSLQPPRP</sequence>
<dbReference type="AlphaFoldDB" id="A0A934TRJ9"/>
<reference evidence="2" key="1">
    <citation type="journal article" date="2012" name="J. Microbiol. Biotechnol.">
        <title>Ramlibacter ginsenosidimutans sp. nov., with ginsenoside-converting activity.</title>
        <authorList>
            <person name="Wang L."/>
            <person name="An D.S."/>
            <person name="Kim S.G."/>
            <person name="Jin F.X."/>
            <person name="Kim S.C."/>
            <person name="Lee S.T."/>
            <person name="Im W.T."/>
        </authorList>
    </citation>
    <scope>NUCLEOTIDE SEQUENCE</scope>
    <source>
        <strain evidence="2">KACC 17527</strain>
    </source>
</reference>
<comment type="caution">
    <text evidence="2">The sequence shown here is derived from an EMBL/GenBank/DDBJ whole genome shotgun (WGS) entry which is preliminary data.</text>
</comment>
<protein>
    <submittedName>
        <fullName evidence="2">FecR domain-containing protein</fullName>
    </submittedName>
</protein>
<dbReference type="RefSeq" id="WP_201167142.1">
    <property type="nucleotide sequence ID" value="NZ_JAEPWM010000002.1"/>
</dbReference>
<accession>A0A934TRJ9</accession>
<name>A0A934TRJ9_9BURK</name>
<gene>
    <name evidence="2" type="ORF">JJB11_06005</name>
</gene>
<organism evidence="2 3">
    <name type="scientific">Ramlibacter ginsenosidimutans</name>
    <dbReference type="NCBI Taxonomy" id="502333"/>
    <lineage>
        <taxon>Bacteria</taxon>
        <taxon>Pseudomonadati</taxon>
        <taxon>Pseudomonadota</taxon>
        <taxon>Betaproteobacteria</taxon>
        <taxon>Burkholderiales</taxon>
        <taxon>Comamonadaceae</taxon>
        <taxon>Ramlibacter</taxon>
    </lineage>
</organism>
<feature type="signal peptide" evidence="1">
    <location>
        <begin position="1"/>
        <end position="23"/>
    </location>
</feature>
<reference evidence="2" key="2">
    <citation type="submission" date="2021-01" db="EMBL/GenBank/DDBJ databases">
        <authorList>
            <person name="Kang M."/>
        </authorList>
    </citation>
    <scope>NUCLEOTIDE SEQUENCE</scope>
    <source>
        <strain evidence="2">KACC 17527</strain>
    </source>
</reference>
<keyword evidence="1" id="KW-0732">Signal</keyword>
<evidence type="ECO:0000313" key="3">
    <source>
        <dbReference type="Proteomes" id="UP000630528"/>
    </source>
</evidence>
<keyword evidence="3" id="KW-1185">Reference proteome</keyword>
<feature type="chain" id="PRO_5038033872" evidence="1">
    <location>
        <begin position="24"/>
        <end position="151"/>
    </location>
</feature>
<dbReference type="Proteomes" id="UP000630528">
    <property type="component" value="Unassembled WGS sequence"/>
</dbReference>
<evidence type="ECO:0000256" key="1">
    <source>
        <dbReference type="SAM" id="SignalP"/>
    </source>
</evidence>
<evidence type="ECO:0000313" key="2">
    <source>
        <dbReference type="EMBL" id="MBK6005641.1"/>
    </source>
</evidence>
<proteinExistence type="predicted"/>